<accession>A0A8H4RMT3</accession>
<protein>
    <submittedName>
        <fullName evidence="2">Uncharacterized protein</fullName>
    </submittedName>
</protein>
<feature type="compositionally biased region" description="Basic and acidic residues" evidence="1">
    <location>
        <begin position="53"/>
        <end position="62"/>
    </location>
</feature>
<feature type="compositionally biased region" description="Polar residues" evidence="1">
    <location>
        <begin position="78"/>
        <end position="87"/>
    </location>
</feature>
<dbReference type="AlphaFoldDB" id="A0A8H4RMT3"/>
<proteinExistence type="predicted"/>
<feature type="compositionally biased region" description="Low complexity" evidence="1">
    <location>
        <begin position="217"/>
        <end position="229"/>
    </location>
</feature>
<dbReference type="Proteomes" id="UP000566819">
    <property type="component" value="Unassembled WGS sequence"/>
</dbReference>
<name>A0A8H4RMT3_9HELO</name>
<evidence type="ECO:0000313" key="2">
    <source>
        <dbReference type="EMBL" id="KAF4632840.1"/>
    </source>
</evidence>
<feature type="compositionally biased region" description="Basic and acidic residues" evidence="1">
    <location>
        <begin position="193"/>
        <end position="209"/>
    </location>
</feature>
<organism evidence="2 3">
    <name type="scientific">Cudoniella acicularis</name>
    <dbReference type="NCBI Taxonomy" id="354080"/>
    <lineage>
        <taxon>Eukaryota</taxon>
        <taxon>Fungi</taxon>
        <taxon>Dikarya</taxon>
        <taxon>Ascomycota</taxon>
        <taxon>Pezizomycotina</taxon>
        <taxon>Leotiomycetes</taxon>
        <taxon>Helotiales</taxon>
        <taxon>Tricladiaceae</taxon>
        <taxon>Cudoniella</taxon>
    </lineage>
</organism>
<dbReference type="EMBL" id="JAAMPI010000312">
    <property type="protein sequence ID" value="KAF4632840.1"/>
    <property type="molecule type" value="Genomic_DNA"/>
</dbReference>
<dbReference type="OrthoDB" id="3546685at2759"/>
<comment type="caution">
    <text evidence="2">The sequence shown here is derived from an EMBL/GenBank/DDBJ whole genome shotgun (WGS) entry which is preliminary data.</text>
</comment>
<evidence type="ECO:0000256" key="1">
    <source>
        <dbReference type="SAM" id="MobiDB-lite"/>
    </source>
</evidence>
<feature type="region of interest" description="Disordered" evidence="1">
    <location>
        <begin position="279"/>
        <end position="308"/>
    </location>
</feature>
<feature type="compositionally biased region" description="Basic residues" evidence="1">
    <location>
        <begin position="177"/>
        <end position="187"/>
    </location>
</feature>
<evidence type="ECO:0000313" key="3">
    <source>
        <dbReference type="Proteomes" id="UP000566819"/>
    </source>
</evidence>
<feature type="compositionally biased region" description="Polar residues" evidence="1">
    <location>
        <begin position="230"/>
        <end position="244"/>
    </location>
</feature>
<feature type="compositionally biased region" description="Basic and acidic residues" evidence="1">
    <location>
        <begin position="115"/>
        <end position="140"/>
    </location>
</feature>
<keyword evidence="3" id="KW-1185">Reference proteome</keyword>
<reference evidence="2 3" key="1">
    <citation type="submission" date="2020-03" db="EMBL/GenBank/DDBJ databases">
        <title>Draft Genome Sequence of Cudoniella acicularis.</title>
        <authorList>
            <person name="Buettner E."/>
            <person name="Kellner H."/>
        </authorList>
    </citation>
    <scope>NUCLEOTIDE SEQUENCE [LARGE SCALE GENOMIC DNA]</scope>
    <source>
        <strain evidence="2 3">DSM 108380</strain>
    </source>
</reference>
<sequence length="432" mass="49306">MKIEHTTYDECHRHRGRPTVITTTLAPPQAPATTFDNMTAYREMQKIEWQAEMEKEKRGNKIKERRRSSESASCLPLKNSSARSFFKQTFRRKENTPEVRIEEKTEVGKSANGNERTEETKSMKKLHAMREAMKTGKMERVVPPSAPPTVPPKDNKVVPPPAPKLVQKPFADTTAQRKSKPKSKRRPSVPTKMVERLHASADVLDEGRRGIAGPELQQQIENEKQNINQRRLSTSSGEGTNPWTQPKRRVCRLCKKGREGIGGLCVKCEKEFMRPKTLALGGSSDDEEFRPIPPLKDSKNLPRGRDAGEPTLISRLRKDKVEAEASRLRTKTPNRTEIITRKPLRQESQRAVVEDVDERCMNWLADTTSPDDEARTSAKIQEWAEFYSQGGVKREDLPAKNVRKPHIGDLMKRRTSFYGFWEGILVEDVTEE</sequence>
<gene>
    <name evidence="2" type="ORF">G7Y89_g5282</name>
</gene>
<feature type="region of interest" description="Disordered" evidence="1">
    <location>
        <begin position="53"/>
        <end position="245"/>
    </location>
</feature>
<feature type="compositionally biased region" description="Basic and acidic residues" evidence="1">
    <location>
        <begin position="296"/>
        <end position="308"/>
    </location>
</feature>
<feature type="compositionally biased region" description="Basic and acidic residues" evidence="1">
    <location>
        <begin position="91"/>
        <end position="107"/>
    </location>
</feature>